<accession>A0A8S2RE03</accession>
<comment type="caution">
    <text evidence="2">The sequence shown here is derived from an EMBL/GenBank/DDBJ whole genome shotgun (WGS) entry which is preliminary data.</text>
</comment>
<reference evidence="2" key="1">
    <citation type="submission" date="2021-02" db="EMBL/GenBank/DDBJ databases">
        <authorList>
            <person name="Nowell W R."/>
        </authorList>
    </citation>
    <scope>NUCLEOTIDE SEQUENCE</scope>
</reference>
<dbReference type="EMBL" id="CAJOBA010043780">
    <property type="protein sequence ID" value="CAF4154617.1"/>
    <property type="molecule type" value="Genomic_DNA"/>
</dbReference>
<dbReference type="EMBL" id="CAJNOK010022147">
    <property type="protein sequence ID" value="CAF1343496.1"/>
    <property type="molecule type" value="Genomic_DNA"/>
</dbReference>
<name>A0A8S2RE03_9BILA</name>
<dbReference type="AlphaFoldDB" id="A0A8S2RE03"/>
<evidence type="ECO:0000313" key="3">
    <source>
        <dbReference type="Proteomes" id="UP000682733"/>
    </source>
</evidence>
<dbReference type="Proteomes" id="UP000677228">
    <property type="component" value="Unassembled WGS sequence"/>
</dbReference>
<sequence>MEKSNKHSCRLREKPVRDKERIRSLENYQTVYDFATANKLIPVYSHNACYMELHHNNKRNATIETTQNQDGQTIMNIDLQCNVGTQTDQINWNYTSVEPSVCLELTKNLPVLNLFDGAVASDTEEWYDAFRQDGVRLELTYDKLLPEIQAMYAKPEKTKTDNKLASLS</sequence>
<dbReference type="Proteomes" id="UP000682733">
    <property type="component" value="Unassembled WGS sequence"/>
</dbReference>
<gene>
    <name evidence="1" type="ORF">OVA965_LOCUS30457</name>
    <name evidence="2" type="ORF">TMI583_LOCUS31261</name>
</gene>
<evidence type="ECO:0000313" key="2">
    <source>
        <dbReference type="EMBL" id="CAF4154617.1"/>
    </source>
</evidence>
<evidence type="ECO:0000313" key="1">
    <source>
        <dbReference type="EMBL" id="CAF1343496.1"/>
    </source>
</evidence>
<organism evidence="2 3">
    <name type="scientific">Didymodactylos carnosus</name>
    <dbReference type="NCBI Taxonomy" id="1234261"/>
    <lineage>
        <taxon>Eukaryota</taxon>
        <taxon>Metazoa</taxon>
        <taxon>Spiralia</taxon>
        <taxon>Gnathifera</taxon>
        <taxon>Rotifera</taxon>
        <taxon>Eurotatoria</taxon>
        <taxon>Bdelloidea</taxon>
        <taxon>Philodinida</taxon>
        <taxon>Philodinidae</taxon>
        <taxon>Didymodactylos</taxon>
    </lineage>
</organism>
<proteinExistence type="predicted"/>
<protein>
    <submittedName>
        <fullName evidence="2">Uncharacterized protein</fullName>
    </submittedName>
</protein>